<dbReference type="SUPFAM" id="SSF53067">
    <property type="entry name" value="Actin-like ATPase domain"/>
    <property type="match status" value="2"/>
</dbReference>
<dbReference type="RefSeq" id="WP_006293317.1">
    <property type="nucleotide sequence ID" value="NZ_GG770225.1"/>
</dbReference>
<comment type="similarity">
    <text evidence="1">Belongs to the ROK (NagC/XylR) family.</text>
</comment>
<accession>W5IK63</accession>
<dbReference type="InterPro" id="IPR000600">
    <property type="entry name" value="ROK"/>
</dbReference>
<sequence length="455" mass="49003">MKAGTAGQPASRGINRRHREGKSLPSINQEGLRNHNLSVVLQALLSSENPLSRADLADITGLTKATISMQTAILQKNRLLEDLQTPVRRVSSDKISSGKISSGEASSGKISRGKISPVKKMGRPSVPLGFAPASWAGLGAQINTDGYGFLLLDFTGQVLAQEWESHPMVNIDPQTACRKVETLIQPTLSRFKRRHCRIVPGGLALPGLVADGHHLLMARNLGWEQVDLNNYPLVSQLRLYGANEANLAAIAQVPGYATHMEAETYQNPNSFIYISTDIGIGGAYVRQGQISRGNHGFAGELGHVSVNFKGPVCLCGRRGCVEMYAGRRALVEAAGIAQGQAAVQPQALDELLDRWHQGDPQARKAMRLAIRALNSVIASAMNVVDVDTAMVGGFWSRIDDSVMEEMTVDVADQVLGSSGMSVTVMKPPVNDHPALRGAAELGLRRVIDNPLQYLD</sequence>
<feature type="compositionally biased region" description="Low complexity" evidence="2">
    <location>
        <begin position="93"/>
        <end position="110"/>
    </location>
</feature>
<dbReference type="AlphaFoldDB" id="W5IK63"/>
<evidence type="ECO:0000256" key="1">
    <source>
        <dbReference type="ARBA" id="ARBA00006479"/>
    </source>
</evidence>
<feature type="region of interest" description="Disordered" evidence="2">
    <location>
        <begin position="1"/>
        <end position="29"/>
    </location>
</feature>
<dbReference type="eggNOG" id="COG1940">
    <property type="taxonomic scope" value="Bacteria"/>
</dbReference>
<evidence type="ECO:0000313" key="4">
    <source>
        <dbReference type="Proteomes" id="UP000005777"/>
    </source>
</evidence>
<dbReference type="SUPFAM" id="SSF46785">
    <property type="entry name" value="Winged helix' DNA-binding domain"/>
    <property type="match status" value="1"/>
</dbReference>
<reference evidence="3 4" key="1">
    <citation type="submission" date="2012-01" db="EMBL/GenBank/DDBJ databases">
        <title>The Genome Sequence of Scardovia inopinata F0304.</title>
        <authorList>
            <consortium name="The Broad Institute Genome Sequencing Platform"/>
            <person name="Ward D."/>
            <person name="Earl A."/>
            <person name="Feldgarden M."/>
            <person name="Gevers D."/>
            <person name="Young S."/>
            <person name="Zeng Q."/>
            <person name="Koehrsen M."/>
            <person name="Alvarado L."/>
            <person name="Berlin A.M."/>
            <person name="Borenstein D."/>
            <person name="Chapman S.B."/>
            <person name="Chen Z."/>
            <person name="Engels R."/>
            <person name="Freedman E."/>
            <person name="Gellesch M."/>
            <person name="Goldberg J."/>
            <person name="Griggs A."/>
            <person name="Gujja S."/>
            <person name="Heilman E.R."/>
            <person name="Heiman D.I."/>
            <person name="Hepburn T.A."/>
            <person name="Howarth C."/>
            <person name="Jen D."/>
            <person name="Larson L."/>
            <person name="Mehta T."/>
            <person name="Park D."/>
            <person name="Pearson M."/>
            <person name="Richards J."/>
            <person name="Roberts A."/>
            <person name="Saif S."/>
            <person name="Shea T.D."/>
            <person name="Shenoy N."/>
            <person name="Sisk P."/>
            <person name="Stolte C."/>
            <person name="Sykes S.N."/>
            <person name="Walk T."/>
            <person name="White J."/>
            <person name="Yandava C."/>
            <person name="Izard J."/>
            <person name="Baranova O.V."/>
            <person name="Blanton J.M."/>
            <person name="Tanner A.C."/>
            <person name="Dewhirst F."/>
            <person name="Haas B."/>
            <person name="Nusbaum C."/>
            <person name="Birren B."/>
        </authorList>
    </citation>
    <scope>NUCLEOTIDE SEQUENCE [LARGE SCALE GENOMIC DNA]</scope>
    <source>
        <strain evidence="3 4">F0304</strain>
    </source>
</reference>
<gene>
    <name evidence="3" type="ORF">HMPREF9020_00942</name>
</gene>
<dbReference type="PANTHER" id="PTHR18964:SF149">
    <property type="entry name" value="BIFUNCTIONAL UDP-N-ACETYLGLUCOSAMINE 2-EPIMERASE_N-ACETYLMANNOSAMINE KINASE"/>
    <property type="match status" value="1"/>
</dbReference>
<dbReference type="Gene3D" id="3.30.420.40">
    <property type="match status" value="2"/>
</dbReference>
<proteinExistence type="inferred from homology"/>
<evidence type="ECO:0008006" key="5">
    <source>
        <dbReference type="Google" id="ProtNLM"/>
    </source>
</evidence>
<dbReference type="Pfam" id="PF00480">
    <property type="entry name" value="ROK"/>
    <property type="match status" value="1"/>
</dbReference>
<evidence type="ECO:0000256" key="2">
    <source>
        <dbReference type="SAM" id="MobiDB-lite"/>
    </source>
</evidence>
<dbReference type="EMBL" id="ADCX01000004">
    <property type="protein sequence ID" value="EFG27301.1"/>
    <property type="molecule type" value="Genomic_DNA"/>
</dbReference>
<dbReference type="Proteomes" id="UP000005777">
    <property type="component" value="Unassembled WGS sequence"/>
</dbReference>
<name>W5IK63_SCAIO</name>
<dbReference type="HOGENOM" id="CLU_036604_13_2_11"/>
<dbReference type="InterPro" id="IPR036390">
    <property type="entry name" value="WH_DNA-bd_sf"/>
</dbReference>
<feature type="region of interest" description="Disordered" evidence="2">
    <location>
        <begin position="91"/>
        <end position="118"/>
    </location>
</feature>
<evidence type="ECO:0000313" key="3">
    <source>
        <dbReference type="EMBL" id="EFG27301.1"/>
    </source>
</evidence>
<dbReference type="PANTHER" id="PTHR18964">
    <property type="entry name" value="ROK (REPRESSOR, ORF, KINASE) FAMILY"/>
    <property type="match status" value="1"/>
</dbReference>
<dbReference type="Gene3D" id="1.10.10.10">
    <property type="entry name" value="Winged helix-like DNA-binding domain superfamily/Winged helix DNA-binding domain"/>
    <property type="match status" value="1"/>
</dbReference>
<dbReference type="InterPro" id="IPR043129">
    <property type="entry name" value="ATPase_NBD"/>
</dbReference>
<comment type="caution">
    <text evidence="3">The sequence shown here is derived from an EMBL/GenBank/DDBJ whole genome shotgun (WGS) entry which is preliminary data.</text>
</comment>
<keyword evidence="4" id="KW-1185">Reference proteome</keyword>
<protein>
    <recommendedName>
        <fullName evidence="5">HTH marR-type domain-containing protein</fullName>
    </recommendedName>
</protein>
<organism evidence="3 4">
    <name type="scientific">Scardovia inopinata F0304</name>
    <dbReference type="NCBI Taxonomy" id="641146"/>
    <lineage>
        <taxon>Bacteria</taxon>
        <taxon>Bacillati</taxon>
        <taxon>Actinomycetota</taxon>
        <taxon>Actinomycetes</taxon>
        <taxon>Bifidobacteriales</taxon>
        <taxon>Bifidobacteriaceae</taxon>
        <taxon>Scardovia</taxon>
    </lineage>
</organism>
<dbReference type="InterPro" id="IPR036388">
    <property type="entry name" value="WH-like_DNA-bd_sf"/>
</dbReference>